<feature type="compositionally biased region" description="Basic and acidic residues" evidence="4">
    <location>
        <begin position="10"/>
        <end position="29"/>
    </location>
</feature>
<evidence type="ECO:0000256" key="2">
    <source>
        <dbReference type="ARBA" id="ARBA00023043"/>
    </source>
</evidence>
<feature type="repeat" description="ANK" evidence="3">
    <location>
        <begin position="1177"/>
        <end position="1199"/>
    </location>
</feature>
<dbReference type="EMBL" id="JAVHJM010000013">
    <property type="protein sequence ID" value="KAK6499356.1"/>
    <property type="molecule type" value="Genomic_DNA"/>
</dbReference>
<keyword evidence="1" id="KW-0677">Repeat</keyword>
<feature type="repeat" description="ANK" evidence="3">
    <location>
        <begin position="1757"/>
        <end position="1798"/>
    </location>
</feature>
<dbReference type="SUPFAM" id="SSF52540">
    <property type="entry name" value="P-loop containing nucleoside triphosphate hydrolases"/>
    <property type="match status" value="1"/>
</dbReference>
<feature type="repeat" description="ANK" evidence="3">
    <location>
        <begin position="535"/>
        <end position="567"/>
    </location>
</feature>
<dbReference type="Pfam" id="PF24883">
    <property type="entry name" value="NPHP3_N"/>
    <property type="match status" value="1"/>
</dbReference>
<evidence type="ECO:0000259" key="5">
    <source>
        <dbReference type="PROSITE" id="PS50837"/>
    </source>
</evidence>
<dbReference type="Pfam" id="PF12796">
    <property type="entry name" value="Ank_2"/>
    <property type="match status" value="4"/>
</dbReference>
<dbReference type="PRINTS" id="PR01415">
    <property type="entry name" value="ANKYRIN"/>
</dbReference>
<feature type="region of interest" description="Disordered" evidence="4">
    <location>
        <begin position="1"/>
        <end position="29"/>
    </location>
</feature>
<feature type="repeat" description="ANK" evidence="3">
    <location>
        <begin position="1582"/>
        <end position="1620"/>
    </location>
</feature>
<feature type="repeat" description="ANK" evidence="3">
    <location>
        <begin position="568"/>
        <end position="600"/>
    </location>
</feature>
<dbReference type="PANTHER" id="PTHR24198">
    <property type="entry name" value="ANKYRIN REPEAT AND PROTEIN KINASE DOMAIN-CONTAINING PROTEIN"/>
    <property type="match status" value="1"/>
</dbReference>
<evidence type="ECO:0000256" key="1">
    <source>
        <dbReference type="ARBA" id="ARBA00022737"/>
    </source>
</evidence>
<keyword evidence="2 3" id="KW-0040">ANK repeat</keyword>
<protein>
    <recommendedName>
        <fullName evidence="5">NACHT domain-containing protein</fullName>
    </recommendedName>
</protein>
<feature type="domain" description="NACHT" evidence="5">
    <location>
        <begin position="72"/>
        <end position="213"/>
    </location>
</feature>
<dbReference type="InterPro" id="IPR036770">
    <property type="entry name" value="Ankyrin_rpt-contain_sf"/>
</dbReference>
<evidence type="ECO:0000313" key="7">
    <source>
        <dbReference type="Proteomes" id="UP001307849"/>
    </source>
</evidence>
<feature type="repeat" description="ANK" evidence="3">
    <location>
        <begin position="1222"/>
        <end position="1254"/>
    </location>
</feature>
<dbReference type="SMART" id="SM00248">
    <property type="entry name" value="ANK"/>
    <property type="match status" value="22"/>
</dbReference>
<dbReference type="PANTHER" id="PTHR24198:SF165">
    <property type="entry name" value="ANKYRIN REPEAT-CONTAINING PROTEIN-RELATED"/>
    <property type="match status" value="1"/>
</dbReference>
<evidence type="ECO:0000256" key="3">
    <source>
        <dbReference type="PROSITE-ProRule" id="PRU00023"/>
    </source>
</evidence>
<sequence length="2048" mass="228490">MGSDTASDVGDSKEYEKPKDDLEQIREWLDPTAYDDPGSDYKRHSASHLAGTGEWLFSSEIYQNWHSSGDDGLLWIRGIPGSGKSVFAANLINRLKEEDHPVLYFFFRQIIDANHSAAAALRDWLAQMCILSPEIQKKMLKYIEESQDLERLPIADLWGLIRDALSQIPKAYIVVDALDEMDQNQGLEPFLLALAELGEWQPSRVKVIMTSRPIARIERCLRTAKILDIRLEEAAVDVDIAAYVRHRLKDSNIPMDVQVKVEAAVPGRANGLFLFAKLALDAVLQPNTDVEIVIQQLAKDLNNIYADLLKEHSKRSGIPDSTQLLILQSVTHATRPLRLLEIADMVKVINNVEHGEEMGDLGAVKDLVRSACGPLLEILPDETVSVVHHSLTEFLNGATRQSDASDYPILEPGPTHNRLALVCLSYLKVCLSDPENDHLFGPYSRGRLHLLPPFTQYAALNWWIHVKKAALTGYDQTDIHGVLDSHLSGKQISSLSGLSTIDSQNPLEAAVKLGLANYTKYLLHKSPPEMLKEWLSSFPLYYASERGYEDIVEMLLAAGVDVNERQIDERSALMVSTKNNHMNVVKLLTSAGADPFVRINYRTSEDCKSGFWFPCNKCESAFELAARFGRTEAMAIFASLVKTPDQANSALSQAVFCQVLPIVKILLEHPLVDVNSKMGWETPLLTACLARSADIIELLIQAGADPNIRNDYTPGLRNTRCDRDPNNSTTRVLASTLYTLVSPASCCYSCSTRYRQNPKYSEIENITRCYEILLAAGLDVNQKNENGNTVLHRVENASIASLLLAAGADPNAANDELQTPLHLCSLVEILEVLLKDPRVQIERKDHLGRTPLMHGLVRKDTNIILRLLDLGADATSVDDNGDGALHHFLHMLTDDPDKKSDTELLAKRLYESGANPRLQNKQGKNILHVLADQYSNISSTIFVGVLDHFLSVGADIEARDNNGQTPLVYFLKSVNHSSQVEERRRNNLHGLFKAGARMDTVDLEGKTIYHACLRNTSAWKDPNGVFSFINSNLSSDERHDYDKLLKQTDSSGNTVLHEACIIARTETLAQDSSNNLTKMIRYLKEQKISLSQPNLTGRTPLHIVCMLRACIRKQSENGREIRRSARSVLDYILKQEIDINHPDNDGITPLHLASTCCELTTSHLLAAGAKVSKATNEGLTPLHIAARCRQPNIVGMLLESLKLEVTAQQFLTVLNAKDNSPVEATALYYACASGHPATVELLLEAGATIDTPSPAGSPWLACASFEGEDKNWQHPPVEEKSANSFPLDYRLQRMALDDDIVPDACGFMLEDKKRPRIIGSPRFLARLEEILDLLVQHGPSSVKYIDDAINSAASNSSDYTVECLVTKSKALGTEGLSKLNPQVELCLQRREAQRTAFDNEASLEQSSKDLEAEFSLLMTLREYKRVIKILDPTIFSDHDMDEYKSSIIHDLLAGGFAFILRNILTASVLTKVDEWETNQQVVNLPEMIHLQGPPVKKPLLLEASKGMVPNMGVIQFLVEELGVDVNTQFMEYRSPMSGYTNEYVPTKSALHYIMTETRWWQYTLALPYLIQHGADTELRAHKGPTPLQTAVNRVGLNYISTRHAIRSLVSHGASLNLYDSSGENYLPRARYDMSTFDFLIKSGAEVTPSVLRSAVGDRDYDLLKALLSSGADPNTPIKKICFRGQDGYPLHYAADKEYMRKPSEITVKIIELLLEYGADLYAKYSNATVMHQLVDSSPYIDLLIDHPSIKLEERDQEGETILMKACKRMVYKDCGGMSAQKLVELLLDRGADIKAQSNDGRSALHHAFKWYEEQDIGSEVLQVLVPRAKEMIDVPDNNKLTPLHYALSYKGKWNEKSSPEMVNILLASGANPGLASSTGETALHLLCQTDWTIQKDGTFSSEKRRIFEQIVAMGVDVNARDILGETPLFRFFRNSNVIDSVEQKENQEEPRVTPDELPVLEMFDRANMDWKAISNAGETLLHMAAFDPKPWEWPGRAVKRFKFLLDKGIDIMAEDEQHRTALDIAATQNAEDILGLFTREPKVEGAAV</sequence>
<feature type="repeat" description="ANK" evidence="3">
    <location>
        <begin position="679"/>
        <end position="711"/>
    </location>
</feature>
<gene>
    <name evidence="6" type="ORF">TWF506_003984</name>
</gene>
<dbReference type="PROSITE" id="PS50297">
    <property type="entry name" value="ANK_REP_REGION"/>
    <property type="match status" value="4"/>
</dbReference>
<keyword evidence="7" id="KW-1185">Reference proteome</keyword>
<evidence type="ECO:0000313" key="6">
    <source>
        <dbReference type="EMBL" id="KAK6499356.1"/>
    </source>
</evidence>
<dbReference type="PROSITE" id="PS50837">
    <property type="entry name" value="NACHT"/>
    <property type="match status" value="1"/>
</dbReference>
<dbReference type="InterPro" id="IPR056884">
    <property type="entry name" value="NPHP3-like_N"/>
</dbReference>
<dbReference type="Proteomes" id="UP001307849">
    <property type="component" value="Unassembled WGS sequence"/>
</dbReference>
<comment type="caution">
    <text evidence="6">The sequence shown here is derived from an EMBL/GenBank/DDBJ whole genome shotgun (WGS) entry which is preliminary data.</text>
</comment>
<dbReference type="PROSITE" id="PS50088">
    <property type="entry name" value="ANK_REPEAT"/>
    <property type="match status" value="9"/>
</dbReference>
<reference evidence="6 7" key="1">
    <citation type="submission" date="2019-10" db="EMBL/GenBank/DDBJ databases">
        <authorList>
            <person name="Palmer J.M."/>
        </authorList>
    </citation>
    <scope>NUCLEOTIDE SEQUENCE [LARGE SCALE GENOMIC DNA]</scope>
    <source>
        <strain evidence="6 7">TWF506</strain>
    </source>
</reference>
<dbReference type="Gene3D" id="3.40.50.300">
    <property type="entry name" value="P-loop containing nucleotide triphosphate hydrolases"/>
    <property type="match status" value="1"/>
</dbReference>
<name>A0AAN8RPR0_9PEZI</name>
<proteinExistence type="predicted"/>
<organism evidence="6 7">
    <name type="scientific">Arthrobotrys conoides</name>
    <dbReference type="NCBI Taxonomy" id="74498"/>
    <lineage>
        <taxon>Eukaryota</taxon>
        <taxon>Fungi</taxon>
        <taxon>Dikarya</taxon>
        <taxon>Ascomycota</taxon>
        <taxon>Pezizomycotina</taxon>
        <taxon>Orbiliomycetes</taxon>
        <taxon>Orbiliales</taxon>
        <taxon>Orbiliaceae</taxon>
        <taxon>Arthrobotrys</taxon>
    </lineage>
</organism>
<dbReference type="InterPro" id="IPR007111">
    <property type="entry name" value="NACHT_NTPase"/>
</dbReference>
<dbReference type="SUPFAM" id="SSF48403">
    <property type="entry name" value="Ankyrin repeat"/>
    <property type="match status" value="5"/>
</dbReference>
<feature type="repeat" description="ANK" evidence="3">
    <location>
        <begin position="847"/>
        <end position="879"/>
    </location>
</feature>
<dbReference type="Pfam" id="PF00023">
    <property type="entry name" value="Ank"/>
    <property type="match status" value="2"/>
</dbReference>
<feature type="repeat" description="ANK" evidence="3">
    <location>
        <begin position="1685"/>
        <end position="1725"/>
    </location>
</feature>
<dbReference type="Gene3D" id="1.25.40.20">
    <property type="entry name" value="Ankyrin repeat-containing domain"/>
    <property type="match status" value="9"/>
</dbReference>
<evidence type="ECO:0000256" key="4">
    <source>
        <dbReference type="SAM" id="MobiDB-lite"/>
    </source>
</evidence>
<dbReference type="InterPro" id="IPR002110">
    <property type="entry name" value="Ankyrin_rpt"/>
</dbReference>
<dbReference type="InterPro" id="IPR027417">
    <property type="entry name" value="P-loop_NTPase"/>
</dbReference>
<accession>A0AAN8RPR0</accession>